<reference evidence="2" key="1">
    <citation type="journal article" date="2015" name="Nature">
        <title>Complex archaea that bridge the gap between prokaryotes and eukaryotes.</title>
        <authorList>
            <person name="Spang A."/>
            <person name="Saw J.H."/>
            <person name="Jorgensen S.L."/>
            <person name="Zaremba-Niedzwiedzka K."/>
            <person name="Martijn J."/>
            <person name="Lind A.E."/>
            <person name="van Eijk R."/>
            <person name="Schleper C."/>
            <person name="Guy L."/>
            <person name="Ettema T.J."/>
        </authorList>
    </citation>
    <scope>NUCLEOTIDE SEQUENCE</scope>
</reference>
<dbReference type="EMBL" id="LAZR01008256">
    <property type="protein sequence ID" value="KKM79972.1"/>
    <property type="molecule type" value="Genomic_DNA"/>
</dbReference>
<dbReference type="AlphaFoldDB" id="A0A0F9NF33"/>
<keyword evidence="1" id="KW-0472">Membrane</keyword>
<gene>
    <name evidence="2" type="ORF">LCGC14_1344560</name>
</gene>
<sequence>MNSLDSFLFLLLVLNFLWLIKADIFFIVFGIVVLLYIITQSFFLDPLEIIFTIGQFILANPLGFLILFIPLIISGISKEIRKRIDSNRKVN</sequence>
<proteinExistence type="predicted"/>
<evidence type="ECO:0000313" key="2">
    <source>
        <dbReference type="EMBL" id="KKM79972.1"/>
    </source>
</evidence>
<name>A0A0F9NF33_9ZZZZ</name>
<feature type="transmembrane region" description="Helical" evidence="1">
    <location>
        <begin position="7"/>
        <end position="37"/>
    </location>
</feature>
<evidence type="ECO:0000256" key="1">
    <source>
        <dbReference type="SAM" id="Phobius"/>
    </source>
</evidence>
<accession>A0A0F9NF33</accession>
<comment type="caution">
    <text evidence="2">The sequence shown here is derived from an EMBL/GenBank/DDBJ whole genome shotgun (WGS) entry which is preliminary data.</text>
</comment>
<feature type="transmembrane region" description="Helical" evidence="1">
    <location>
        <begin position="49"/>
        <end position="73"/>
    </location>
</feature>
<protein>
    <submittedName>
        <fullName evidence="2">Uncharacterized protein</fullName>
    </submittedName>
</protein>
<organism evidence="2">
    <name type="scientific">marine sediment metagenome</name>
    <dbReference type="NCBI Taxonomy" id="412755"/>
    <lineage>
        <taxon>unclassified sequences</taxon>
        <taxon>metagenomes</taxon>
        <taxon>ecological metagenomes</taxon>
    </lineage>
</organism>
<keyword evidence="1" id="KW-1133">Transmembrane helix</keyword>
<keyword evidence="1" id="KW-0812">Transmembrane</keyword>